<comment type="similarity">
    <text evidence="1">Belongs to the WAPL family.</text>
</comment>
<name>A0A7N0TJY4_KALFE</name>
<dbReference type="AlphaFoldDB" id="A0A7N0TJY4"/>
<evidence type="ECO:0000313" key="4">
    <source>
        <dbReference type="EnsemblPlants" id="Kaladp0039s0234.1.v1.1"/>
    </source>
</evidence>
<proteinExistence type="inferred from homology"/>
<evidence type="ECO:0000256" key="2">
    <source>
        <dbReference type="SAM" id="MobiDB-lite"/>
    </source>
</evidence>
<dbReference type="InterPro" id="IPR022771">
    <property type="entry name" value="WAPL_C"/>
</dbReference>
<dbReference type="PANTHER" id="PTHR22100:SF13">
    <property type="entry name" value="WINGS APART-LIKE PROTEIN HOMOLOG"/>
    <property type="match status" value="1"/>
</dbReference>
<feature type="region of interest" description="Disordered" evidence="2">
    <location>
        <begin position="497"/>
        <end position="521"/>
    </location>
</feature>
<dbReference type="Pfam" id="PF07814">
    <property type="entry name" value="WAPL"/>
    <property type="match status" value="1"/>
</dbReference>
<dbReference type="Gene3D" id="1.25.10.10">
    <property type="entry name" value="Leucine-rich Repeat Variant"/>
    <property type="match status" value="2"/>
</dbReference>
<sequence>MIVRKYGRRNRGIARTCSDAAGGGFDDVVDDDVFVDSLSQDSAIEVYSGNQFSSQDSSYLWSLDSELCGSNSELALGQSSQWDWENGDARKSKKARYGKRENGDGDKEARIVMFPSTATLMETQEGGEMMEHEDEVYFALDGLRRGQPVRIRRASLLSLLTISATAQQRRLLRIQGMAKSIIDRILELSSDDSPSNLAAATLLYILTNDGQDEHLLESLHCMRYLLKLLKPLAPAVEVKAPSIGSRLTAFRKDTDTVRGTTKGLDSNSDTLGHKVHEILVSCKELEPVTGDGEQLQRPQLSPKWVALLTLERACVSKISTEDTTGSIKKSGGVFKERLRELGGLDSVFEVAADCYCNMEGWLRNDSLSSLESRDIPDLQSLVLLLKCLKIMENATFLSKDNQNHLLELKRKLDCERSTMTFVQLILHIIKILSGLSLLRKSSVIIDQDKEATSAILGVLQAFEDPEVIDFKADCKESSMLSSRLSCREETFSSTKLVTMSQNSHRESDIQPVHHTSSSQTSSLSAADTFSLKLRVSSSTSGSSGGRLRISDLVADDDDFGFGKKPGAAANRSSKFEDAEDPFAFDEEELEPTRWDILSQNKAKKTQKGRPLRKLEDEIRPEPIMVQQGSSDDEYSGSQYSFPVKFDKDHSNLVADCLLSAIKVLMNLSNDNPIGCRQIAAHGGLESLSSLIARHFPFFNSPPPLPSKLSLEEHQNGTHLNDQDIDLLVAILGLLVNLVEKDSRNRSQLAATSILVTASKEMGEKATKDVIPMLCSIFLANQGASETVVEEQMMWNDEAALMQGEKEAETTIIEAYSALLLAFLSTDGKTIRDSIAAFLPNHNLASLVPVLERFVEFHLALDMISTETHTAVSEVIESCRVR</sequence>
<dbReference type="OMA" id="SEQDMIP"/>
<reference evidence="4" key="1">
    <citation type="submission" date="2021-01" db="UniProtKB">
        <authorList>
            <consortium name="EnsemblPlants"/>
        </authorList>
    </citation>
    <scope>IDENTIFICATION</scope>
</reference>
<dbReference type="InterPro" id="IPR011989">
    <property type="entry name" value="ARM-like"/>
</dbReference>
<dbReference type="Gramene" id="Kaladp0039s0234.1.v1.1">
    <property type="protein sequence ID" value="Kaladp0039s0234.1.v1.1"/>
    <property type="gene ID" value="Kaladp0039s0234.v1.1"/>
</dbReference>
<dbReference type="EnsemblPlants" id="Kaladp0039s0234.1.v1.1">
    <property type="protein sequence ID" value="Kaladp0039s0234.1.v1.1"/>
    <property type="gene ID" value="Kaladp0039s0234.v1.1"/>
</dbReference>
<dbReference type="PANTHER" id="PTHR22100">
    <property type="entry name" value="WINGS APART-LIKE PROTEIN HOMOLOG"/>
    <property type="match status" value="1"/>
</dbReference>
<dbReference type="InterPro" id="IPR016024">
    <property type="entry name" value="ARM-type_fold"/>
</dbReference>
<keyword evidence="5" id="KW-1185">Reference proteome</keyword>
<evidence type="ECO:0000256" key="1">
    <source>
        <dbReference type="ARBA" id="ARBA00006854"/>
    </source>
</evidence>
<feature type="domain" description="Wings apart-like protein C-terminal" evidence="3">
    <location>
        <begin position="119"/>
        <end position="743"/>
    </location>
</feature>
<dbReference type="Proteomes" id="UP000594263">
    <property type="component" value="Unplaced"/>
</dbReference>
<dbReference type="SUPFAM" id="SSF48371">
    <property type="entry name" value="ARM repeat"/>
    <property type="match status" value="1"/>
</dbReference>
<protein>
    <recommendedName>
        <fullName evidence="3">Wings apart-like protein C-terminal domain-containing protein</fullName>
    </recommendedName>
</protein>
<dbReference type="InterPro" id="IPR039874">
    <property type="entry name" value="WAPL"/>
</dbReference>
<accession>A0A7N0TJY4</accession>
<dbReference type="FunFam" id="1.25.10.10:FF:000519">
    <property type="entry name" value="WAPL (Wings apart-like protein regulation of heterochromatin) protein"/>
    <property type="match status" value="1"/>
</dbReference>
<organism evidence="4 5">
    <name type="scientific">Kalanchoe fedtschenkoi</name>
    <name type="common">Lavender scallops</name>
    <name type="synonym">South American air plant</name>
    <dbReference type="NCBI Taxonomy" id="63787"/>
    <lineage>
        <taxon>Eukaryota</taxon>
        <taxon>Viridiplantae</taxon>
        <taxon>Streptophyta</taxon>
        <taxon>Embryophyta</taxon>
        <taxon>Tracheophyta</taxon>
        <taxon>Spermatophyta</taxon>
        <taxon>Magnoliopsida</taxon>
        <taxon>eudicotyledons</taxon>
        <taxon>Gunneridae</taxon>
        <taxon>Pentapetalae</taxon>
        <taxon>Saxifragales</taxon>
        <taxon>Crassulaceae</taxon>
        <taxon>Kalanchoe</taxon>
    </lineage>
</organism>
<evidence type="ECO:0000259" key="3">
    <source>
        <dbReference type="Pfam" id="PF07814"/>
    </source>
</evidence>
<evidence type="ECO:0000313" key="5">
    <source>
        <dbReference type="Proteomes" id="UP000594263"/>
    </source>
</evidence>